<feature type="domain" description="RING-type" evidence="5">
    <location>
        <begin position="288"/>
        <end position="335"/>
    </location>
</feature>
<dbReference type="SMART" id="SM00184">
    <property type="entry name" value="RING"/>
    <property type="match status" value="2"/>
</dbReference>
<name>A0A8J2SIG7_9STRA</name>
<dbReference type="Pfam" id="PF13639">
    <property type="entry name" value="zf-RING_2"/>
    <property type="match status" value="1"/>
</dbReference>
<gene>
    <name evidence="6" type="ORF">PECAL_3P10760</name>
</gene>
<evidence type="ECO:0000256" key="1">
    <source>
        <dbReference type="ARBA" id="ARBA00022723"/>
    </source>
</evidence>
<evidence type="ECO:0000313" key="6">
    <source>
        <dbReference type="EMBL" id="CAH0371148.1"/>
    </source>
</evidence>
<dbReference type="PANTHER" id="PTHR14991:SF0">
    <property type="entry name" value="RING FINGER PROTEIN 32"/>
    <property type="match status" value="1"/>
</dbReference>
<keyword evidence="7" id="KW-1185">Reference proteome</keyword>
<dbReference type="Pfam" id="PF00097">
    <property type="entry name" value="zf-C3HC4"/>
    <property type="match status" value="1"/>
</dbReference>
<dbReference type="GO" id="GO:0008270">
    <property type="term" value="F:zinc ion binding"/>
    <property type="evidence" value="ECO:0007669"/>
    <property type="project" value="UniProtKB-KW"/>
</dbReference>
<dbReference type="Gene3D" id="3.30.40.10">
    <property type="entry name" value="Zinc/RING finger domain, C3HC4 (zinc finger)"/>
    <property type="match status" value="2"/>
</dbReference>
<proteinExistence type="predicted"/>
<dbReference type="AlphaFoldDB" id="A0A8J2SIG7"/>
<dbReference type="SUPFAM" id="SSF57850">
    <property type="entry name" value="RING/U-box"/>
    <property type="match status" value="2"/>
</dbReference>
<dbReference type="InterPro" id="IPR013083">
    <property type="entry name" value="Znf_RING/FYVE/PHD"/>
</dbReference>
<dbReference type="InterPro" id="IPR001841">
    <property type="entry name" value="Znf_RING"/>
</dbReference>
<protein>
    <recommendedName>
        <fullName evidence="5">RING-type domain-containing protein</fullName>
    </recommendedName>
</protein>
<evidence type="ECO:0000259" key="5">
    <source>
        <dbReference type="PROSITE" id="PS50089"/>
    </source>
</evidence>
<keyword evidence="3" id="KW-0862">Zinc</keyword>
<organism evidence="6 7">
    <name type="scientific">Pelagomonas calceolata</name>
    <dbReference type="NCBI Taxonomy" id="35677"/>
    <lineage>
        <taxon>Eukaryota</taxon>
        <taxon>Sar</taxon>
        <taxon>Stramenopiles</taxon>
        <taxon>Ochrophyta</taxon>
        <taxon>Pelagophyceae</taxon>
        <taxon>Pelagomonadales</taxon>
        <taxon>Pelagomonadaceae</taxon>
        <taxon>Pelagomonas</taxon>
    </lineage>
</organism>
<dbReference type="InterPro" id="IPR042862">
    <property type="entry name" value="RNF32"/>
</dbReference>
<feature type="domain" description="RING-type" evidence="5">
    <location>
        <begin position="105"/>
        <end position="152"/>
    </location>
</feature>
<dbReference type="EMBL" id="CAKKNE010000003">
    <property type="protein sequence ID" value="CAH0371148.1"/>
    <property type="molecule type" value="Genomic_DNA"/>
</dbReference>
<accession>A0A8J2SIG7</accession>
<sequence length="355" mass="37845">MLSRRRLRRDAAVAPSASDAAVGARLAAARVRSLNLGMPRRRDAHAVVASRIWAASVDAEAAEVARARREDLEERVRNEKPAAPKIDWKALEAAASARGDLLAGCAICLGPFSGFEDGSTMLLDCAHAFHASCLAALERHLGFENRRCALCRRPNYNKHVTKRAALDRRAAAATVLTGAARARLAVKRTDTARRAFYGAGRGEARARLAFLARTVRAHNDELVGASDDALDALFAESDDAVAAARAVLAAAVAPPPRRDAEPERPSDAVWAAAEARALKRRAEEEAVCAVCLGPLQASTLLPCSHEFHAACVDAMERFRPGDAGAAACPTCPVCREPYRERRSSSSGAVAKVDVS</sequence>
<dbReference type="InterPro" id="IPR018957">
    <property type="entry name" value="Znf_C3HC4_RING-type"/>
</dbReference>
<dbReference type="PROSITE" id="PS50089">
    <property type="entry name" value="ZF_RING_2"/>
    <property type="match status" value="2"/>
</dbReference>
<reference evidence="6" key="1">
    <citation type="submission" date="2021-11" db="EMBL/GenBank/DDBJ databases">
        <authorList>
            <consortium name="Genoscope - CEA"/>
            <person name="William W."/>
        </authorList>
    </citation>
    <scope>NUCLEOTIDE SEQUENCE</scope>
</reference>
<evidence type="ECO:0000256" key="4">
    <source>
        <dbReference type="PROSITE-ProRule" id="PRU00175"/>
    </source>
</evidence>
<comment type="caution">
    <text evidence="6">The sequence shown here is derived from an EMBL/GenBank/DDBJ whole genome shotgun (WGS) entry which is preliminary data.</text>
</comment>
<keyword evidence="2 4" id="KW-0863">Zinc-finger</keyword>
<dbReference type="PANTHER" id="PTHR14991">
    <property type="entry name" value="RING FINGER PROTEIN 32"/>
    <property type="match status" value="1"/>
</dbReference>
<evidence type="ECO:0000256" key="3">
    <source>
        <dbReference type="ARBA" id="ARBA00022833"/>
    </source>
</evidence>
<dbReference type="OrthoDB" id="8062037at2759"/>
<dbReference type="Proteomes" id="UP000789595">
    <property type="component" value="Unassembled WGS sequence"/>
</dbReference>
<evidence type="ECO:0000256" key="2">
    <source>
        <dbReference type="ARBA" id="ARBA00022771"/>
    </source>
</evidence>
<keyword evidence="1" id="KW-0479">Metal-binding</keyword>
<evidence type="ECO:0000313" key="7">
    <source>
        <dbReference type="Proteomes" id="UP000789595"/>
    </source>
</evidence>